<gene>
    <name evidence="2" type="ORF">TD3509T_2460</name>
</gene>
<dbReference type="GeneID" id="65211815"/>
<organism evidence="2 3">
    <name type="scientific">Tenacibaculum dicentrarchi</name>
    <dbReference type="NCBI Taxonomy" id="669041"/>
    <lineage>
        <taxon>Bacteria</taxon>
        <taxon>Pseudomonadati</taxon>
        <taxon>Bacteroidota</taxon>
        <taxon>Flavobacteriia</taxon>
        <taxon>Flavobacteriales</taxon>
        <taxon>Flavobacteriaceae</taxon>
        <taxon>Tenacibaculum</taxon>
    </lineage>
</organism>
<keyword evidence="1" id="KW-0812">Transmembrane</keyword>
<evidence type="ECO:0000313" key="2">
    <source>
        <dbReference type="EMBL" id="CAL2088785.1"/>
    </source>
</evidence>
<name>A0ABM9P2Q0_9FLAO</name>
<keyword evidence="1" id="KW-0472">Membrane</keyword>
<keyword evidence="1" id="KW-1133">Transmembrane helix</keyword>
<dbReference type="RefSeq" id="WP_180947606.1">
    <property type="nucleotide sequence ID" value="NZ_JBFKZT010000001.1"/>
</dbReference>
<evidence type="ECO:0000256" key="1">
    <source>
        <dbReference type="SAM" id="Phobius"/>
    </source>
</evidence>
<proteinExistence type="predicted"/>
<evidence type="ECO:0000313" key="3">
    <source>
        <dbReference type="Proteomes" id="UP001497514"/>
    </source>
</evidence>
<dbReference type="EMBL" id="OZ038524">
    <property type="protein sequence ID" value="CAL2088785.1"/>
    <property type="molecule type" value="Genomic_DNA"/>
</dbReference>
<feature type="transmembrane region" description="Helical" evidence="1">
    <location>
        <begin position="6"/>
        <end position="29"/>
    </location>
</feature>
<protein>
    <submittedName>
        <fullName evidence="2">Uncharacterized protein</fullName>
    </submittedName>
</protein>
<dbReference type="Proteomes" id="UP001497514">
    <property type="component" value="Chromosome"/>
</dbReference>
<accession>A0ABM9P2Q0</accession>
<reference evidence="2 3" key="1">
    <citation type="submission" date="2024-05" db="EMBL/GenBank/DDBJ databases">
        <authorList>
            <person name="Duchaud E."/>
        </authorList>
    </citation>
    <scope>NUCLEOTIDE SEQUENCE [LARGE SCALE GENOMIC DNA]</scope>
    <source>
        <strain evidence="2">Ena-SAMPLE-TAB-13-05-2024-13:56:06:370-140309</strain>
    </source>
</reference>
<keyword evidence="3" id="KW-1185">Reference proteome</keyword>
<sequence length="47" mass="5586">MRDNSNTFIYIIASIIILHFLVGFGFLIYKMTKKTDDKKEFKNGRKE</sequence>